<evidence type="ECO:0000259" key="4">
    <source>
        <dbReference type="Pfam" id="PF11887"/>
    </source>
</evidence>
<sequence length="547" mass="57812" precursor="true">MSTIFNVRNLKVPGVSRAALVVGTIVLIGAIVAAFVGWKAYQRLTTNTVTAYFSQTLALYPGDKVQIMGVQVGKIEKIEPDGDKMKVTFNYDKKFKVPANATASILNPSLVASRTVQLAPPYTGGPVMENGAVINLDRTQVPVEYDDLRDSLDRLLTDLGPTPEQPKGPFGDIIESAADGFAGKGEQLNKTLKGLSEALYALNEGRGDLFSVVKSLALFVNALYKSDQQFVALNNDLAKFTNAFTNTDREVADALQNLNQLLSTTRDFIGKNGEVLTHDIDNLADVTNAILQPEPRDGLETGLHVFPNLGANVVNISAPNAGGIVGLPVINNFANPMQFICSAIQAGSRLGYQESSELCAQYLGPILDAIKFNYLPFGANQLHPAMTLPKQIAYSEPRLQPPPGYKDTTVPGIFSRDTLFSHGNHEPGWVVAPGMQGVDVQPFTQNMLTPESLSELMGGPDIVAPPAPPAFGVNNGRLPGPPNAYSENTPLPPPWYPQPGPPPGPAPGVVPGDPLGAIAPAAPPAASAPAPAAPSGPLLPAEAGGRP</sequence>
<name>A0A0J6YJ97_MYCCU</name>
<keyword evidence="2" id="KW-0812">Transmembrane</keyword>
<evidence type="ECO:0000313" key="5">
    <source>
        <dbReference type="EMBL" id="KMO72926.1"/>
    </source>
</evidence>
<evidence type="ECO:0000256" key="2">
    <source>
        <dbReference type="SAM" id="Phobius"/>
    </source>
</evidence>
<dbReference type="PATRIC" id="fig|1800.3.peg.4667"/>
<feature type="compositionally biased region" description="Pro residues" evidence="1">
    <location>
        <begin position="490"/>
        <end position="508"/>
    </location>
</feature>
<feature type="region of interest" description="Disordered" evidence="1">
    <location>
        <begin position="464"/>
        <end position="547"/>
    </location>
</feature>
<dbReference type="InterPro" id="IPR052336">
    <property type="entry name" value="MlaD_Phospholipid_Transporter"/>
</dbReference>
<dbReference type="NCBIfam" id="TIGR00996">
    <property type="entry name" value="Mtu_fam_mce"/>
    <property type="match status" value="1"/>
</dbReference>
<gene>
    <name evidence="5" type="ORF">MCHUDSM44219_04642</name>
</gene>
<protein>
    <submittedName>
        <fullName evidence="5">Mce related protein</fullName>
    </submittedName>
</protein>
<feature type="domain" description="Mce/MlaD" evidence="3">
    <location>
        <begin position="46"/>
        <end position="121"/>
    </location>
</feature>
<feature type="transmembrane region" description="Helical" evidence="2">
    <location>
        <begin position="18"/>
        <end position="38"/>
    </location>
</feature>
<accession>A0A0J6YJ97</accession>
<keyword evidence="2" id="KW-0472">Membrane</keyword>
<proteinExistence type="predicted"/>
<reference evidence="5 6" key="1">
    <citation type="journal article" date="2015" name="Genome Biol. Evol.">
        <title>Characterization of Three Mycobacterium spp. with Potential Use in Bioremediation by Genome Sequencing and Comparative Genomics.</title>
        <authorList>
            <person name="Das S."/>
            <person name="Pettersson B.M."/>
            <person name="Behra P.R."/>
            <person name="Ramesh M."/>
            <person name="Dasgupta S."/>
            <person name="Bhattacharya A."/>
            <person name="Kirsebom L.A."/>
        </authorList>
    </citation>
    <scope>NUCLEOTIDE SEQUENCE [LARGE SCALE GENOMIC DNA]</scope>
    <source>
        <strain evidence="5 6">DSM 44219</strain>
    </source>
</reference>
<dbReference type="InterPro" id="IPR005693">
    <property type="entry name" value="Mce"/>
</dbReference>
<dbReference type="PANTHER" id="PTHR33371:SF4">
    <property type="entry name" value="INTERMEMBRANE PHOSPHOLIPID TRANSPORT SYSTEM BINDING PROTEIN MLAD"/>
    <property type="match status" value="1"/>
</dbReference>
<feature type="domain" description="Mammalian cell entry C-terminal" evidence="4">
    <location>
        <begin position="128"/>
        <end position="288"/>
    </location>
</feature>
<dbReference type="Proteomes" id="UP000036176">
    <property type="component" value="Unassembled WGS sequence"/>
</dbReference>
<dbReference type="InterPro" id="IPR003399">
    <property type="entry name" value="Mce/MlaD"/>
</dbReference>
<keyword evidence="2" id="KW-1133">Transmembrane helix</keyword>
<dbReference type="EMBL" id="JYNX01000061">
    <property type="protein sequence ID" value="KMO72926.1"/>
    <property type="molecule type" value="Genomic_DNA"/>
</dbReference>
<dbReference type="PANTHER" id="PTHR33371">
    <property type="entry name" value="INTERMEMBRANE PHOSPHOLIPID TRANSPORT SYSTEM BINDING PROTEIN MLAD-RELATED"/>
    <property type="match status" value="1"/>
</dbReference>
<dbReference type="OrthoDB" id="4516955at2"/>
<dbReference type="Pfam" id="PF11887">
    <property type="entry name" value="Mce4_CUP1"/>
    <property type="match status" value="1"/>
</dbReference>
<dbReference type="AlphaFoldDB" id="A0A0J6YJ97"/>
<comment type="caution">
    <text evidence="5">The sequence shown here is derived from an EMBL/GenBank/DDBJ whole genome shotgun (WGS) entry which is preliminary data.</text>
</comment>
<dbReference type="GO" id="GO:0005576">
    <property type="term" value="C:extracellular region"/>
    <property type="evidence" value="ECO:0007669"/>
    <property type="project" value="TreeGrafter"/>
</dbReference>
<organism evidence="5 6">
    <name type="scientific">Mycolicibacterium chubuense</name>
    <name type="common">Mycobacterium chubuense</name>
    <dbReference type="NCBI Taxonomy" id="1800"/>
    <lineage>
        <taxon>Bacteria</taxon>
        <taxon>Bacillati</taxon>
        <taxon>Actinomycetota</taxon>
        <taxon>Actinomycetes</taxon>
        <taxon>Mycobacteriales</taxon>
        <taxon>Mycobacteriaceae</taxon>
        <taxon>Mycolicibacterium</taxon>
    </lineage>
</organism>
<dbReference type="Pfam" id="PF02470">
    <property type="entry name" value="MlaD"/>
    <property type="match status" value="1"/>
</dbReference>
<dbReference type="InterPro" id="IPR024516">
    <property type="entry name" value="Mce_C"/>
</dbReference>
<evidence type="ECO:0000313" key="6">
    <source>
        <dbReference type="Proteomes" id="UP000036176"/>
    </source>
</evidence>
<feature type="compositionally biased region" description="Low complexity" evidence="1">
    <location>
        <begin position="509"/>
        <end position="547"/>
    </location>
</feature>
<keyword evidence="6" id="KW-1185">Reference proteome</keyword>
<evidence type="ECO:0000259" key="3">
    <source>
        <dbReference type="Pfam" id="PF02470"/>
    </source>
</evidence>
<evidence type="ECO:0000256" key="1">
    <source>
        <dbReference type="SAM" id="MobiDB-lite"/>
    </source>
</evidence>
<dbReference type="RefSeq" id="WP_048420535.1">
    <property type="nucleotide sequence ID" value="NZ_JYNX01000061.1"/>
</dbReference>